<accession>A0A392V158</accession>
<organism evidence="2 3">
    <name type="scientific">Trifolium medium</name>
    <dbReference type="NCBI Taxonomy" id="97028"/>
    <lineage>
        <taxon>Eukaryota</taxon>
        <taxon>Viridiplantae</taxon>
        <taxon>Streptophyta</taxon>
        <taxon>Embryophyta</taxon>
        <taxon>Tracheophyta</taxon>
        <taxon>Spermatophyta</taxon>
        <taxon>Magnoliopsida</taxon>
        <taxon>eudicotyledons</taxon>
        <taxon>Gunneridae</taxon>
        <taxon>Pentapetalae</taxon>
        <taxon>rosids</taxon>
        <taxon>fabids</taxon>
        <taxon>Fabales</taxon>
        <taxon>Fabaceae</taxon>
        <taxon>Papilionoideae</taxon>
        <taxon>50 kb inversion clade</taxon>
        <taxon>NPAAA clade</taxon>
        <taxon>Hologalegina</taxon>
        <taxon>IRL clade</taxon>
        <taxon>Trifolieae</taxon>
        <taxon>Trifolium</taxon>
    </lineage>
</organism>
<name>A0A392V158_9FABA</name>
<feature type="non-terminal residue" evidence="2">
    <location>
        <position position="44"/>
    </location>
</feature>
<protein>
    <submittedName>
        <fullName evidence="2">Uncharacterized protein</fullName>
    </submittedName>
</protein>
<feature type="region of interest" description="Disordered" evidence="1">
    <location>
        <begin position="1"/>
        <end position="27"/>
    </location>
</feature>
<proteinExistence type="predicted"/>
<dbReference type="AlphaFoldDB" id="A0A392V158"/>
<keyword evidence="3" id="KW-1185">Reference proteome</keyword>
<comment type="caution">
    <text evidence="2">The sequence shown here is derived from an EMBL/GenBank/DDBJ whole genome shotgun (WGS) entry which is preliminary data.</text>
</comment>
<evidence type="ECO:0000313" key="2">
    <source>
        <dbReference type="EMBL" id="MCI80811.1"/>
    </source>
</evidence>
<evidence type="ECO:0000313" key="3">
    <source>
        <dbReference type="Proteomes" id="UP000265520"/>
    </source>
</evidence>
<reference evidence="2 3" key="1">
    <citation type="journal article" date="2018" name="Front. Plant Sci.">
        <title>Red Clover (Trifolium pratense) and Zigzag Clover (T. medium) - A Picture of Genomic Similarities and Differences.</title>
        <authorList>
            <person name="Dluhosova J."/>
            <person name="Istvanek J."/>
            <person name="Nedelnik J."/>
            <person name="Repkova J."/>
        </authorList>
    </citation>
    <scope>NUCLEOTIDE SEQUENCE [LARGE SCALE GENOMIC DNA]</scope>
    <source>
        <strain evidence="3">cv. 10/8</strain>
        <tissue evidence="2">Leaf</tissue>
    </source>
</reference>
<evidence type="ECO:0000256" key="1">
    <source>
        <dbReference type="SAM" id="MobiDB-lite"/>
    </source>
</evidence>
<sequence>MRAPIPAGFERPPPLGTYDGQSDPDEHIDNINSILDFRMVSGAI</sequence>
<dbReference type="EMBL" id="LXQA011003726">
    <property type="protein sequence ID" value="MCI80811.1"/>
    <property type="molecule type" value="Genomic_DNA"/>
</dbReference>
<dbReference type="Proteomes" id="UP000265520">
    <property type="component" value="Unassembled WGS sequence"/>
</dbReference>